<evidence type="ECO:0000313" key="4">
    <source>
        <dbReference type="Proteomes" id="UP000323142"/>
    </source>
</evidence>
<feature type="region of interest" description="Disordered" evidence="1">
    <location>
        <begin position="830"/>
        <end position="850"/>
    </location>
</feature>
<evidence type="ECO:0000256" key="1">
    <source>
        <dbReference type="SAM" id="MobiDB-lite"/>
    </source>
</evidence>
<sequence>MLRGALVVKLVLLSVALLAGLAFVIRLGTGPVQFAGLSERLADGLASRLGPGWDVSIDETSLALLDRSLALRASGVEIRNADGLVVARAPAAIVSVDTWSALRGAPQPRFVEFRDVQLKARVAKDGSFTLLPQGEAAAPPPQPPPAIADPAVASLPEALASGTGALLQPSGIVGSLDRARIVNSRLTLVDERGVERVGFERVDADFERDGGGTRLDAVLRSPGGSWSLTADARAGEGGGRTGVVTVRDVPVDDVLLLGGLAHLKGASNLKVSGDAQLGIAGDGALQRLDVRLSTGPGRLTLPNRGGEMTIDSASASASWKPERGVFAIDEVAYRAGETRIGLSGELAEDPGRGWRLALQGRDARLSGAGPRDRPVAVEAIDLAARGAGGAVVVERLEVRGPDVQATATVSAGGPEDRGGVRVGVRAGRSDARSLLRLWPPMIAPTARRFLAEAVRRGRIANLSIDGALTGTDITEILADKGMSDEALALTFAAEGVEFAVREGLPPLVNAALSGRVTGRTLQVTAPQARLAAADGRALGFLDGRFTVADIWPDATVGRLAFRLEGDADALVSVLNAPALRGNAGPVMDPAAVKGRAELRLDLALPVYDAPAFADLALTANGRITDLSIERVLGKERLENAGLSVAYDSGALLLKGEGRIAGTPAAIEVRQPKGGAGEAVIALVLDEAARARRGLAFGPQLTGPLPVRIVAPLAKGPRGGAPRVEVDLTKAAIEDLVPGWSKPAGRPGRLTFAWSETAPEIRDIQLDAGPVQIRGTAATGPDGALDKADLTTFRLSPGDDVKLQLERAANVHKVTVRGNVADMRPFLRYMRDPAPAPPARGAPAPAPAKEGGNVDLDVQVNILTGHNDEALTRAVLKASVRGRELREAEFNGRFTGAAVAGRTARQNGAPIFVLQTEDAGATLRFLDVYRRMMGGDGQFQIGLTGLRQPGTIRMRNFVLRNEPALSRIFSQQPPAAGSDAAAAGPPAGLNASEVAFTRGRAEFVRTGSRIDFRDAVISGAQVGFTLAGWLDQGRDVMDVSGTFVPAYGLNNAFAQVPLLGTILGGGSNEGLFAVNFRVAGRTGAPNLTVNPLSAIAPGIFRKLFGAGSNDANGPLPPLPER</sequence>
<accession>A0A5B2V996</accession>
<dbReference type="OrthoDB" id="7161641at2"/>
<name>A0A5B2V996_9HYPH</name>
<reference evidence="3 4" key="2">
    <citation type="submission" date="2019-09" db="EMBL/GenBank/DDBJ databases">
        <authorList>
            <person name="Jin C."/>
        </authorList>
    </citation>
    <scope>NUCLEOTIDE SEQUENCE [LARGE SCALE GENOMIC DNA]</scope>
    <source>
        <strain evidence="3 4">BN140002</strain>
    </source>
</reference>
<protein>
    <recommendedName>
        <fullName evidence="2">YhdP central domain-containing protein</fullName>
    </recommendedName>
</protein>
<evidence type="ECO:0000313" key="3">
    <source>
        <dbReference type="EMBL" id="KAA2235278.1"/>
    </source>
</evidence>
<feature type="compositionally biased region" description="Pro residues" evidence="1">
    <location>
        <begin position="833"/>
        <end position="845"/>
    </location>
</feature>
<evidence type="ECO:0000259" key="2">
    <source>
        <dbReference type="Pfam" id="PF13116"/>
    </source>
</evidence>
<comment type="caution">
    <text evidence="3">The sequence shown here is derived from an EMBL/GenBank/DDBJ whole genome shotgun (WGS) entry which is preliminary data.</text>
</comment>
<keyword evidence="4" id="KW-1185">Reference proteome</keyword>
<reference evidence="3 4" key="1">
    <citation type="submission" date="2019-09" db="EMBL/GenBank/DDBJ databases">
        <title>Salinarimonas rosea gen. nov., sp. nov., a new member of the a-2 subgroup of the Proteobacteria.</title>
        <authorList>
            <person name="Liu J."/>
        </authorList>
    </citation>
    <scope>NUCLEOTIDE SEQUENCE [LARGE SCALE GENOMIC DNA]</scope>
    <source>
        <strain evidence="3 4">BN140002</strain>
    </source>
</reference>
<gene>
    <name evidence="3" type="ORF">F0L46_19870</name>
</gene>
<dbReference type="Proteomes" id="UP000323142">
    <property type="component" value="Unassembled WGS sequence"/>
</dbReference>
<proteinExistence type="predicted"/>
<dbReference type="RefSeq" id="WP_149820810.1">
    <property type="nucleotide sequence ID" value="NZ_VUOA01000036.1"/>
</dbReference>
<dbReference type="EMBL" id="VUOA01000036">
    <property type="protein sequence ID" value="KAA2235278.1"/>
    <property type="molecule type" value="Genomic_DNA"/>
</dbReference>
<dbReference type="Pfam" id="PF13116">
    <property type="entry name" value="YhdP"/>
    <property type="match status" value="1"/>
</dbReference>
<dbReference type="InterPro" id="IPR025263">
    <property type="entry name" value="YhdP_central"/>
</dbReference>
<feature type="domain" description="YhdP central" evidence="2">
    <location>
        <begin position="341"/>
        <end position="670"/>
    </location>
</feature>
<dbReference type="AlphaFoldDB" id="A0A5B2V996"/>
<organism evidence="3 4">
    <name type="scientific">Salinarimonas soli</name>
    <dbReference type="NCBI Taxonomy" id="1638099"/>
    <lineage>
        <taxon>Bacteria</taxon>
        <taxon>Pseudomonadati</taxon>
        <taxon>Pseudomonadota</taxon>
        <taxon>Alphaproteobacteria</taxon>
        <taxon>Hyphomicrobiales</taxon>
        <taxon>Salinarimonadaceae</taxon>
        <taxon>Salinarimonas</taxon>
    </lineage>
</organism>